<dbReference type="EMBL" id="JAUBYV010000002">
    <property type="protein sequence ID" value="KAK2628686.1"/>
    <property type="molecule type" value="Genomic_DNA"/>
</dbReference>
<dbReference type="Proteomes" id="UP001285354">
    <property type="component" value="Unassembled WGS sequence"/>
</dbReference>
<keyword evidence="1" id="KW-0732">Signal</keyword>
<accession>A0AAD9T395</accession>
<name>A0AAD9T395_9HELO</name>
<sequence length="87" mass="9621">MVAKNMILASLSAVMLYALPVFANERLQGFFKCTSPTSECDVVPCDQTWGASAKATCNDKCSWPETRQAACCAYGDWYSDLYCTEEL</sequence>
<organism evidence="2 3">
    <name type="scientific">Diplocarpon rosae</name>
    <dbReference type="NCBI Taxonomy" id="946125"/>
    <lineage>
        <taxon>Eukaryota</taxon>
        <taxon>Fungi</taxon>
        <taxon>Dikarya</taxon>
        <taxon>Ascomycota</taxon>
        <taxon>Pezizomycotina</taxon>
        <taxon>Leotiomycetes</taxon>
        <taxon>Helotiales</taxon>
        <taxon>Drepanopezizaceae</taxon>
        <taxon>Diplocarpon</taxon>
    </lineage>
</organism>
<protein>
    <submittedName>
        <fullName evidence="2">Uncharacterized protein</fullName>
    </submittedName>
</protein>
<evidence type="ECO:0000256" key="1">
    <source>
        <dbReference type="SAM" id="SignalP"/>
    </source>
</evidence>
<gene>
    <name evidence="2" type="ORF">QTJ16_001789</name>
</gene>
<evidence type="ECO:0000313" key="3">
    <source>
        <dbReference type="Proteomes" id="UP001285354"/>
    </source>
</evidence>
<feature type="chain" id="PRO_5042071898" evidence="1">
    <location>
        <begin position="24"/>
        <end position="87"/>
    </location>
</feature>
<comment type="caution">
    <text evidence="2">The sequence shown here is derived from an EMBL/GenBank/DDBJ whole genome shotgun (WGS) entry which is preliminary data.</text>
</comment>
<evidence type="ECO:0000313" key="2">
    <source>
        <dbReference type="EMBL" id="KAK2628686.1"/>
    </source>
</evidence>
<feature type="signal peptide" evidence="1">
    <location>
        <begin position="1"/>
        <end position="23"/>
    </location>
</feature>
<dbReference type="AlphaFoldDB" id="A0AAD9T395"/>
<reference evidence="2" key="1">
    <citation type="submission" date="2023-06" db="EMBL/GenBank/DDBJ databases">
        <title>Draft genome of Marssonina rosae.</title>
        <authorList>
            <person name="Cheng Q."/>
        </authorList>
    </citation>
    <scope>NUCLEOTIDE SEQUENCE</scope>
    <source>
        <strain evidence="2">R4</strain>
    </source>
</reference>
<proteinExistence type="predicted"/>
<keyword evidence="3" id="KW-1185">Reference proteome</keyword>